<keyword evidence="1" id="KW-0805">Transcription regulation</keyword>
<keyword evidence="5" id="KW-1185">Reference proteome</keyword>
<dbReference type="PANTHER" id="PTHR43133:SF51">
    <property type="entry name" value="RNA POLYMERASE SIGMA FACTOR"/>
    <property type="match status" value="1"/>
</dbReference>
<evidence type="ECO:0000313" key="4">
    <source>
        <dbReference type="EMBL" id="MCW1885305.1"/>
    </source>
</evidence>
<proteinExistence type="predicted"/>
<evidence type="ECO:0000256" key="1">
    <source>
        <dbReference type="ARBA" id="ARBA00023015"/>
    </source>
</evidence>
<name>A0ABT3FP04_9BACT</name>
<dbReference type="Proteomes" id="UP001207930">
    <property type="component" value="Unassembled WGS sequence"/>
</dbReference>
<keyword evidence="3" id="KW-0804">Transcription</keyword>
<sequence length="246" mass="27378">MDFRSDAPFPVTRWSLVAGARAAADPRQKRAALEDLCALYWKPIYGFLRRRGVPVEEARDATQGFFVSLLEEDLFAKAQADSGRMRSYLLGALQRWQRGEWRKTMAEKRGGGREVFSLDAMAEADDFEAAGNDHDTPEHHFEKSCALAMLESAMRRLADEQKAAGKADAFAVLRPLLAPLSGEPALSHEEAASRLRCTPEALRVTLHRLRKRFAEVLRASVADTLAEPTPEAIQEELDALRAALSQ</sequence>
<protein>
    <submittedName>
        <fullName evidence="4">Sigma-70 family RNA polymerase sigma factor</fullName>
    </submittedName>
</protein>
<reference evidence="4 5" key="1">
    <citation type="submission" date="2022-10" db="EMBL/GenBank/DDBJ databases">
        <title>Luteolibacter flavescens strain MCCC 1K03193, whole genome shotgun sequencing project.</title>
        <authorList>
            <person name="Zhao G."/>
            <person name="Shen L."/>
        </authorList>
    </citation>
    <scope>NUCLEOTIDE SEQUENCE [LARGE SCALE GENOMIC DNA]</scope>
    <source>
        <strain evidence="4 5">MCCC 1K03193</strain>
    </source>
</reference>
<evidence type="ECO:0000256" key="3">
    <source>
        <dbReference type="ARBA" id="ARBA00023163"/>
    </source>
</evidence>
<organism evidence="4 5">
    <name type="scientific">Luteolibacter flavescens</name>
    <dbReference type="NCBI Taxonomy" id="1859460"/>
    <lineage>
        <taxon>Bacteria</taxon>
        <taxon>Pseudomonadati</taxon>
        <taxon>Verrucomicrobiota</taxon>
        <taxon>Verrucomicrobiia</taxon>
        <taxon>Verrucomicrobiales</taxon>
        <taxon>Verrucomicrobiaceae</taxon>
        <taxon>Luteolibacter</taxon>
    </lineage>
</organism>
<dbReference type="PANTHER" id="PTHR43133">
    <property type="entry name" value="RNA POLYMERASE ECF-TYPE SIGMA FACTO"/>
    <property type="match status" value="1"/>
</dbReference>
<gene>
    <name evidence="4" type="ORF">OKA04_11240</name>
</gene>
<keyword evidence="2" id="KW-0731">Sigma factor</keyword>
<dbReference type="Gene3D" id="1.10.1740.10">
    <property type="match status" value="1"/>
</dbReference>
<dbReference type="InterPro" id="IPR039425">
    <property type="entry name" value="RNA_pol_sigma-70-like"/>
</dbReference>
<dbReference type="EMBL" id="JAPDDS010000005">
    <property type="protein sequence ID" value="MCW1885305.1"/>
    <property type="molecule type" value="Genomic_DNA"/>
</dbReference>
<dbReference type="RefSeq" id="WP_264501262.1">
    <property type="nucleotide sequence ID" value="NZ_JAPDDS010000005.1"/>
</dbReference>
<evidence type="ECO:0000313" key="5">
    <source>
        <dbReference type="Proteomes" id="UP001207930"/>
    </source>
</evidence>
<comment type="caution">
    <text evidence="4">The sequence shown here is derived from an EMBL/GenBank/DDBJ whole genome shotgun (WGS) entry which is preliminary data.</text>
</comment>
<accession>A0ABT3FP04</accession>
<evidence type="ECO:0000256" key="2">
    <source>
        <dbReference type="ARBA" id="ARBA00023082"/>
    </source>
</evidence>